<feature type="region of interest" description="Disordered" evidence="1">
    <location>
        <begin position="1"/>
        <end position="54"/>
    </location>
</feature>
<feature type="compositionally biased region" description="Acidic residues" evidence="1">
    <location>
        <begin position="361"/>
        <end position="371"/>
    </location>
</feature>
<keyword evidence="3" id="KW-1185">Reference proteome</keyword>
<feature type="compositionally biased region" description="Acidic residues" evidence="1">
    <location>
        <begin position="386"/>
        <end position="419"/>
    </location>
</feature>
<dbReference type="EMBL" id="RQTK01000017">
    <property type="protein sequence ID" value="RUS91158.1"/>
    <property type="molecule type" value="Genomic_DNA"/>
</dbReference>
<organism evidence="2 3">
    <name type="scientific">Elysia chlorotica</name>
    <name type="common">Eastern emerald elysia</name>
    <name type="synonym">Sea slug</name>
    <dbReference type="NCBI Taxonomy" id="188477"/>
    <lineage>
        <taxon>Eukaryota</taxon>
        <taxon>Metazoa</taxon>
        <taxon>Spiralia</taxon>
        <taxon>Lophotrochozoa</taxon>
        <taxon>Mollusca</taxon>
        <taxon>Gastropoda</taxon>
        <taxon>Heterobranchia</taxon>
        <taxon>Euthyneura</taxon>
        <taxon>Panpulmonata</taxon>
        <taxon>Sacoglossa</taxon>
        <taxon>Placobranchoidea</taxon>
        <taxon>Plakobranchidae</taxon>
        <taxon>Elysia</taxon>
    </lineage>
</organism>
<protein>
    <submittedName>
        <fullName evidence="2">Uncharacterized protein</fullName>
    </submittedName>
</protein>
<feature type="region of interest" description="Disordered" evidence="1">
    <location>
        <begin position="494"/>
        <end position="520"/>
    </location>
</feature>
<comment type="caution">
    <text evidence="2">The sequence shown here is derived from an EMBL/GenBank/DDBJ whole genome shotgun (WGS) entry which is preliminary data.</text>
</comment>
<proteinExistence type="predicted"/>
<feature type="region of interest" description="Disordered" evidence="1">
    <location>
        <begin position="144"/>
        <end position="298"/>
    </location>
</feature>
<accession>A0A433UBI4</accession>
<feature type="compositionally biased region" description="Basic and acidic residues" evidence="1">
    <location>
        <begin position="228"/>
        <end position="251"/>
    </location>
</feature>
<name>A0A433UBI4_ELYCH</name>
<sequence length="810" mass="86259">MLNPVRAQVTNSEKDPFLPSRKHGEAYYDEDREPSTVPCRLSPALSNPPDGSKHFDVTVLNTSLSAAPGGGVSTEQSRVDSVEEMAIPNTEARVENMPPITKDGSCEPKTVIASVTRTEMFDSYATGADKVYHNTLQAEKAVVPNPESIASPSKQLVNGTGLQGDSISLNNGKDSPNSVREINVDLASNNSNGRNERTQGGSTQSDKPNLDSQKESSDRAAGIGEESTSIRKEDKTSEPSAGDNDRVKEGDDTTSLKCDDTTTEPTADVADHVAEEEETEEVAPVGSLGPDAHLDSASRGLISPSLVSMLGGPCVGGLGGLGFLLGLGLPGKSEDGDNSSEVSSEYGHSDGGRADTLRDDGGDDDADDDDVEGLRQTDGRVFSNDDSMDEDEDDDEEVEDSEYDDEFDGSDCSGDDGDSIEDLDYEEFEEGGITCEEYFKTSVLVKSENGNSERYLKSTELRNQRELLVTLDKASNPSTILEETCQMEPHFEFSSSLKQPASPGESPRLRHFSSTKTPSSHVVEMPSIKPLALHSSLGNLNFTEKPVQSVDRTNDNLEQQCHTSQGSRASGPPLTPEITLTDPLGLPHANSKYFPKSRSASSLRTMDTSCWRSSLGCLNLNTVSTDVSPRETTFSLTGSAESQRLGVLPRLLSASTSSVASNSSNSRQTGVKSRVVSPTTALFLKLRKTAPLSSSSYYSGSFTPRPASGDYGGLGRGSIPRGSLTTHALITSTTPLLVQGRTESDANAIDGENLGTVASANTTKRTGDVGSDSNTDIVVTKSLASVTSAQYVNIDSSMAVWEEGQYLEVL</sequence>
<feature type="compositionally biased region" description="Polar residues" evidence="1">
    <location>
        <begin position="148"/>
        <end position="207"/>
    </location>
</feature>
<feature type="compositionally biased region" description="Basic and acidic residues" evidence="1">
    <location>
        <begin position="208"/>
        <end position="218"/>
    </location>
</feature>
<feature type="compositionally biased region" description="Basic and acidic residues" evidence="1">
    <location>
        <begin position="347"/>
        <end position="360"/>
    </location>
</feature>
<feature type="region of interest" description="Disordered" evidence="1">
    <location>
        <begin position="323"/>
        <end position="419"/>
    </location>
</feature>
<dbReference type="Proteomes" id="UP000271974">
    <property type="component" value="Unassembled WGS sequence"/>
</dbReference>
<dbReference type="AlphaFoldDB" id="A0A433UBI4"/>
<gene>
    <name evidence="2" type="ORF">EGW08_001071</name>
</gene>
<evidence type="ECO:0000313" key="2">
    <source>
        <dbReference type="EMBL" id="RUS91158.1"/>
    </source>
</evidence>
<evidence type="ECO:0000256" key="1">
    <source>
        <dbReference type="SAM" id="MobiDB-lite"/>
    </source>
</evidence>
<feature type="compositionally biased region" description="Basic and acidic residues" evidence="1">
    <location>
        <begin position="12"/>
        <end position="26"/>
    </location>
</feature>
<evidence type="ECO:0000313" key="3">
    <source>
        <dbReference type="Proteomes" id="UP000271974"/>
    </source>
</evidence>
<reference evidence="2 3" key="1">
    <citation type="submission" date="2019-01" db="EMBL/GenBank/DDBJ databases">
        <title>A draft genome assembly of the solar-powered sea slug Elysia chlorotica.</title>
        <authorList>
            <person name="Cai H."/>
            <person name="Li Q."/>
            <person name="Fang X."/>
            <person name="Li J."/>
            <person name="Curtis N.E."/>
            <person name="Altenburger A."/>
            <person name="Shibata T."/>
            <person name="Feng M."/>
            <person name="Maeda T."/>
            <person name="Schwartz J.A."/>
            <person name="Shigenobu S."/>
            <person name="Lundholm N."/>
            <person name="Nishiyama T."/>
            <person name="Yang H."/>
            <person name="Hasebe M."/>
            <person name="Li S."/>
            <person name="Pierce S.K."/>
            <person name="Wang J."/>
        </authorList>
    </citation>
    <scope>NUCLEOTIDE SEQUENCE [LARGE SCALE GENOMIC DNA]</scope>
    <source>
        <strain evidence="2">EC2010</strain>
        <tissue evidence="2">Whole organism of an adult</tissue>
    </source>
</reference>